<dbReference type="SMART" id="SM00116">
    <property type="entry name" value="CBS"/>
    <property type="match status" value="2"/>
</dbReference>
<dbReference type="InterPro" id="IPR017871">
    <property type="entry name" value="ABC_transporter-like_CS"/>
</dbReference>
<evidence type="ECO:0000259" key="10">
    <source>
        <dbReference type="PROSITE" id="PS51371"/>
    </source>
</evidence>
<evidence type="ECO:0000313" key="11">
    <source>
        <dbReference type="EMBL" id="MBO0451757.1"/>
    </source>
</evidence>
<dbReference type="PROSITE" id="PS50893">
    <property type="entry name" value="ABC_TRANSPORTER_2"/>
    <property type="match status" value="1"/>
</dbReference>
<comment type="subcellular location">
    <subcellularLocation>
        <location evidence="8">Cell inner membrane</location>
        <topology evidence="8">Peripheral membrane protein</topology>
    </subcellularLocation>
</comment>
<dbReference type="InterPro" id="IPR027417">
    <property type="entry name" value="P-loop_NTPase"/>
</dbReference>
<dbReference type="Proteomes" id="UP000664495">
    <property type="component" value="Unassembled WGS sequence"/>
</dbReference>
<dbReference type="EMBL" id="JAFLVR010000011">
    <property type="protein sequence ID" value="MBO0451757.1"/>
    <property type="molecule type" value="Genomic_DNA"/>
</dbReference>
<feature type="domain" description="CBS" evidence="10">
    <location>
        <begin position="317"/>
        <end position="377"/>
    </location>
</feature>
<dbReference type="PANTHER" id="PTHR43117">
    <property type="entry name" value="OSMOPROTECTANT IMPORT ATP-BINDING PROTEIN OSMV"/>
    <property type="match status" value="1"/>
</dbReference>
<protein>
    <recommendedName>
        <fullName evidence="8">Quaternary amine transport ATP-binding protein</fullName>
        <ecNumber evidence="8">7.6.2.9</ecNumber>
    </recommendedName>
</protein>
<evidence type="ECO:0000256" key="4">
    <source>
        <dbReference type="ARBA" id="ARBA00022741"/>
    </source>
</evidence>
<evidence type="ECO:0000256" key="6">
    <source>
        <dbReference type="ARBA" id="ARBA00023122"/>
    </source>
</evidence>
<feature type="domain" description="CBS" evidence="10">
    <location>
        <begin position="255"/>
        <end position="311"/>
    </location>
</feature>
<gene>
    <name evidence="11" type="ORF">JZO85_05710</name>
</gene>
<dbReference type="Pfam" id="PF00571">
    <property type="entry name" value="CBS"/>
    <property type="match status" value="2"/>
</dbReference>
<feature type="domain" description="ABC transporter" evidence="9">
    <location>
        <begin position="2"/>
        <end position="236"/>
    </location>
</feature>
<dbReference type="PANTHER" id="PTHR43117:SF3">
    <property type="entry name" value="CHOLINE TRANSPORT ATP-BINDING PROTEIN OPUBA"/>
    <property type="match status" value="1"/>
</dbReference>
<dbReference type="PROSITE" id="PS51371">
    <property type="entry name" value="CBS"/>
    <property type="match status" value="2"/>
</dbReference>
<dbReference type="Pfam" id="PF00005">
    <property type="entry name" value="ABC_tran"/>
    <property type="match status" value="1"/>
</dbReference>
<evidence type="ECO:0000256" key="5">
    <source>
        <dbReference type="ARBA" id="ARBA00022840"/>
    </source>
</evidence>
<comment type="caution">
    <text evidence="11">The sequence shown here is derived from an EMBL/GenBank/DDBJ whole genome shotgun (WGS) entry which is preliminary data.</text>
</comment>
<dbReference type="Gene3D" id="3.10.580.10">
    <property type="entry name" value="CBS-domain"/>
    <property type="match status" value="1"/>
</dbReference>
<comment type="subunit">
    <text evidence="8">The complex is probably composed of two ATP-binding proteins, two transmembrane proteins and a solute-binding protein.</text>
</comment>
<dbReference type="InterPro" id="IPR003439">
    <property type="entry name" value="ABC_transporter-like_ATP-bd"/>
</dbReference>
<evidence type="ECO:0000256" key="2">
    <source>
        <dbReference type="ARBA" id="ARBA00022448"/>
    </source>
</evidence>
<proteinExistence type="inferred from homology"/>
<dbReference type="PROSITE" id="PS00211">
    <property type="entry name" value="ABC_TRANSPORTER_1"/>
    <property type="match status" value="1"/>
</dbReference>
<name>A0ABS3HFG1_9ENTE</name>
<keyword evidence="3" id="KW-0677">Repeat</keyword>
<evidence type="ECO:0000259" key="9">
    <source>
        <dbReference type="PROSITE" id="PS50893"/>
    </source>
</evidence>
<organism evidence="11 12">
    <name type="scientific">Candidatus Enterococcus murrayae</name>
    <dbReference type="NCBI Taxonomy" id="2815321"/>
    <lineage>
        <taxon>Bacteria</taxon>
        <taxon>Bacillati</taxon>
        <taxon>Bacillota</taxon>
        <taxon>Bacilli</taxon>
        <taxon>Lactobacillales</taxon>
        <taxon>Enterococcaceae</taxon>
        <taxon>Enterococcus</taxon>
    </lineage>
</organism>
<evidence type="ECO:0000256" key="8">
    <source>
        <dbReference type="RuleBase" id="RU369116"/>
    </source>
</evidence>
<keyword evidence="8" id="KW-0472">Membrane</keyword>
<evidence type="ECO:0000313" key="12">
    <source>
        <dbReference type="Proteomes" id="UP000664495"/>
    </source>
</evidence>
<keyword evidence="6 7" id="KW-0129">CBS domain</keyword>
<dbReference type="InterPro" id="IPR046342">
    <property type="entry name" value="CBS_dom_sf"/>
</dbReference>
<keyword evidence="12" id="KW-1185">Reference proteome</keyword>
<dbReference type="EC" id="7.6.2.9" evidence="8"/>
<sequence>MIEFDHVSKIYNGNKVAVEDINLSFDKGEFICLIGTSGSGKTTTMRMINRMIDPTKGTIKINGEDIQKKNPVELRRQIGYVIQNIGLMPHMTIRDNITLVQRLLKIDKEEQNKTAEKMIDLVELPRDMLDRYPHELSGGQQQRIGVVRALAADQDVILMDEPFGALDPITRDSLQDLVKDLQERLGKTIVFVTHDMDEALKLANRIAIMDNGKVIQFDTPENILQHPANEFVEELLGEDRLLQAKPDTTTVGEIMMHTAVSITPEKSLQNAIRLMREKRVDTLLVVDEDNVLKGFVDVETIDRERRRGKATSIGDIINPKVFYVKEAALVRDSLQRILKRGVKYVPVVDDSNHLVGILTRVSLVDIIYDVLWGEEDTFGDAAESITSEEA</sequence>
<dbReference type="InterPro" id="IPR003593">
    <property type="entry name" value="AAA+_ATPase"/>
</dbReference>
<dbReference type="RefSeq" id="WP_207107533.1">
    <property type="nucleotide sequence ID" value="NZ_JAFLVR010000011.1"/>
</dbReference>
<dbReference type="InterPro" id="IPR005892">
    <property type="entry name" value="Gly-betaine_transp_ATP-bd"/>
</dbReference>
<evidence type="ECO:0000256" key="3">
    <source>
        <dbReference type="ARBA" id="ARBA00022737"/>
    </source>
</evidence>
<dbReference type="SMART" id="SM00382">
    <property type="entry name" value="AAA"/>
    <property type="match status" value="1"/>
</dbReference>
<accession>A0ABS3HFG1</accession>
<keyword evidence="5 8" id="KW-0067">ATP-binding</keyword>
<evidence type="ECO:0000256" key="7">
    <source>
        <dbReference type="PROSITE-ProRule" id="PRU00703"/>
    </source>
</evidence>
<dbReference type="CDD" id="cd04583">
    <property type="entry name" value="CBS_pair_ABC_OpuCA_assoc"/>
    <property type="match status" value="1"/>
</dbReference>
<dbReference type="SUPFAM" id="SSF54631">
    <property type="entry name" value="CBS-domain pair"/>
    <property type="match status" value="1"/>
</dbReference>
<keyword evidence="8" id="KW-0997">Cell inner membrane</keyword>
<dbReference type="SUPFAM" id="SSF52540">
    <property type="entry name" value="P-loop containing nucleoside triphosphate hydrolases"/>
    <property type="match status" value="1"/>
</dbReference>
<keyword evidence="4 8" id="KW-0547">Nucleotide-binding</keyword>
<keyword evidence="8" id="KW-1003">Cell membrane</keyword>
<comment type="catalytic activity">
    <reaction evidence="8">
        <text>a quaternary ammonium(out) + ATP + H2O = a quaternary ammonium(in) + ADP + phosphate + H(+)</text>
        <dbReference type="Rhea" id="RHEA:11036"/>
        <dbReference type="ChEBI" id="CHEBI:15377"/>
        <dbReference type="ChEBI" id="CHEBI:15378"/>
        <dbReference type="ChEBI" id="CHEBI:30616"/>
        <dbReference type="ChEBI" id="CHEBI:35267"/>
        <dbReference type="ChEBI" id="CHEBI:43474"/>
        <dbReference type="ChEBI" id="CHEBI:456216"/>
    </reaction>
</comment>
<keyword evidence="2 8" id="KW-0813">Transport</keyword>
<dbReference type="InterPro" id="IPR000644">
    <property type="entry name" value="CBS_dom"/>
</dbReference>
<dbReference type="GO" id="GO:0005524">
    <property type="term" value="F:ATP binding"/>
    <property type="evidence" value="ECO:0007669"/>
    <property type="project" value="UniProtKB-KW"/>
</dbReference>
<reference evidence="11 12" key="1">
    <citation type="submission" date="2021-03" db="EMBL/GenBank/DDBJ databases">
        <title>Enterococcal diversity collection.</title>
        <authorList>
            <person name="Gilmore M.S."/>
            <person name="Schwartzman J."/>
            <person name="Van Tyne D."/>
            <person name="Martin M."/>
            <person name="Earl A.M."/>
            <person name="Manson A.L."/>
            <person name="Straub T."/>
            <person name="Salamzade R."/>
            <person name="Saavedra J."/>
            <person name="Lebreton F."/>
            <person name="Prichula J."/>
            <person name="Schaufler K."/>
            <person name="Gaca A."/>
            <person name="Sgardioli B."/>
            <person name="Wagenaar J."/>
            <person name="Strong T."/>
        </authorList>
    </citation>
    <scope>NUCLEOTIDE SEQUENCE [LARGE SCALE GENOMIC DNA]</scope>
    <source>
        <strain evidence="11 12">MJM16</strain>
    </source>
</reference>
<evidence type="ECO:0000256" key="1">
    <source>
        <dbReference type="ARBA" id="ARBA00005417"/>
    </source>
</evidence>
<dbReference type="Gene3D" id="3.40.50.300">
    <property type="entry name" value="P-loop containing nucleotide triphosphate hydrolases"/>
    <property type="match status" value="1"/>
</dbReference>
<comment type="similarity">
    <text evidence="1 8">Belongs to the ABC transporter superfamily.</text>
</comment>
<dbReference type="NCBIfam" id="TIGR01186">
    <property type="entry name" value="proV"/>
    <property type="match status" value="1"/>
</dbReference>